<evidence type="ECO:0000313" key="8">
    <source>
        <dbReference type="EMBL" id="CAB4284872.1"/>
    </source>
</evidence>
<dbReference type="SUPFAM" id="SSF118290">
    <property type="entry name" value="WRKY DNA-binding domain"/>
    <property type="match status" value="1"/>
</dbReference>
<dbReference type="InterPro" id="IPR003657">
    <property type="entry name" value="WRKY_dom"/>
</dbReference>
<sequence length="341" mass="38809">MTSSFTHLLTSNMNNMDSNIDQERTNWGLSDYSSDRLMDRNGIEIPKFKSLQPPSLPMSPPPVSPSSYLASTPAFSPTDFFSSPMFLSSSNTLQSPTSGAFSSQIFDWMSNSKETQQGMEREQKMFSEFSFQPETRPAATSSSSFNIQASSNMASVEESLKTGQKPWDFNRISRQADSLKEKTGVKSEFEPLQIILPEIGTNQTNMQSNGPSGAPKPDSIHCTQSSQFVREQKSDDGFNWRKYGQKQVKGSENPRSYYKCTYPNCPTKKRLRDHWMDISLKLYTREVTTIPSLSLQEDQPLSQFRVLHMAFLINLCQQYPIRKSNLSRCRRTLQPQLERMS</sequence>
<dbReference type="Pfam" id="PF03106">
    <property type="entry name" value="WRKY"/>
    <property type="match status" value="1"/>
</dbReference>
<dbReference type="PANTHER" id="PTHR31221">
    <property type="entry name" value="WRKY TRANSCRIPTION FACTOR PROTEIN 1-RELATED"/>
    <property type="match status" value="1"/>
</dbReference>
<proteinExistence type="predicted"/>
<dbReference type="InterPro" id="IPR044810">
    <property type="entry name" value="WRKY_plant"/>
</dbReference>
<dbReference type="EMBL" id="CAEKDK010000006">
    <property type="protein sequence ID" value="CAB4284872.1"/>
    <property type="molecule type" value="Genomic_DNA"/>
</dbReference>
<dbReference type="AlphaFoldDB" id="A0A6J5V9K7"/>
<dbReference type="PROSITE" id="PS50811">
    <property type="entry name" value="WRKY"/>
    <property type="match status" value="1"/>
</dbReference>
<dbReference type="GO" id="GO:0005634">
    <property type="term" value="C:nucleus"/>
    <property type="evidence" value="ECO:0007669"/>
    <property type="project" value="UniProtKB-SubCell"/>
</dbReference>
<keyword evidence="4" id="KW-0804">Transcription</keyword>
<evidence type="ECO:0000256" key="4">
    <source>
        <dbReference type="ARBA" id="ARBA00023163"/>
    </source>
</evidence>
<evidence type="ECO:0000256" key="3">
    <source>
        <dbReference type="ARBA" id="ARBA00023125"/>
    </source>
</evidence>
<organism evidence="8 9">
    <name type="scientific">Prunus armeniaca</name>
    <name type="common">Apricot</name>
    <name type="synonym">Armeniaca vulgaris</name>
    <dbReference type="NCBI Taxonomy" id="36596"/>
    <lineage>
        <taxon>Eukaryota</taxon>
        <taxon>Viridiplantae</taxon>
        <taxon>Streptophyta</taxon>
        <taxon>Embryophyta</taxon>
        <taxon>Tracheophyta</taxon>
        <taxon>Spermatophyta</taxon>
        <taxon>Magnoliopsida</taxon>
        <taxon>eudicotyledons</taxon>
        <taxon>Gunneridae</taxon>
        <taxon>Pentapetalae</taxon>
        <taxon>rosids</taxon>
        <taxon>fabids</taxon>
        <taxon>Rosales</taxon>
        <taxon>Rosaceae</taxon>
        <taxon>Amygdaloideae</taxon>
        <taxon>Amygdaleae</taxon>
        <taxon>Prunus</taxon>
    </lineage>
</organism>
<keyword evidence="2" id="KW-0805">Transcription regulation</keyword>
<evidence type="ECO:0000313" key="9">
    <source>
        <dbReference type="Proteomes" id="UP000507222"/>
    </source>
</evidence>
<dbReference type="Proteomes" id="UP000507222">
    <property type="component" value="Unassembled WGS sequence"/>
</dbReference>
<keyword evidence="5" id="KW-0539">Nucleus</keyword>
<comment type="subcellular location">
    <subcellularLocation>
        <location evidence="1">Nucleus</location>
    </subcellularLocation>
</comment>
<dbReference type="GO" id="GO:0043565">
    <property type="term" value="F:sequence-specific DNA binding"/>
    <property type="evidence" value="ECO:0007669"/>
    <property type="project" value="InterPro"/>
</dbReference>
<evidence type="ECO:0000256" key="6">
    <source>
        <dbReference type="SAM" id="MobiDB-lite"/>
    </source>
</evidence>
<feature type="compositionally biased region" description="Polar residues" evidence="6">
    <location>
        <begin position="202"/>
        <end position="211"/>
    </location>
</feature>
<dbReference type="PANTHER" id="PTHR31221:SF334">
    <property type="entry name" value="WRKY TRANSCRIPTION FACTOR 57-RELATED"/>
    <property type="match status" value="1"/>
</dbReference>
<gene>
    <name evidence="8" type="ORF">CURHAP_LOCUS40518</name>
</gene>
<reference evidence="8 9" key="1">
    <citation type="submission" date="2020-05" db="EMBL/GenBank/DDBJ databases">
        <authorList>
            <person name="Campoy J."/>
            <person name="Schneeberger K."/>
            <person name="Spophaly S."/>
        </authorList>
    </citation>
    <scope>NUCLEOTIDE SEQUENCE [LARGE SCALE GENOMIC DNA]</scope>
    <source>
        <strain evidence="8">PruArmRojPasFocal</strain>
    </source>
</reference>
<feature type="domain" description="WRKY" evidence="7">
    <location>
        <begin position="229"/>
        <end position="286"/>
    </location>
</feature>
<evidence type="ECO:0000259" key="7">
    <source>
        <dbReference type="PROSITE" id="PS50811"/>
    </source>
</evidence>
<evidence type="ECO:0000256" key="1">
    <source>
        <dbReference type="ARBA" id="ARBA00004123"/>
    </source>
</evidence>
<dbReference type="SMART" id="SM00774">
    <property type="entry name" value="WRKY"/>
    <property type="match status" value="1"/>
</dbReference>
<keyword evidence="3" id="KW-0238">DNA-binding</keyword>
<accession>A0A6J5V9K7</accession>
<name>A0A6J5V9K7_PRUAR</name>
<evidence type="ECO:0000256" key="2">
    <source>
        <dbReference type="ARBA" id="ARBA00023015"/>
    </source>
</evidence>
<dbReference type="InterPro" id="IPR036576">
    <property type="entry name" value="WRKY_dom_sf"/>
</dbReference>
<evidence type="ECO:0000256" key="5">
    <source>
        <dbReference type="ARBA" id="ARBA00023242"/>
    </source>
</evidence>
<feature type="region of interest" description="Disordered" evidence="6">
    <location>
        <begin position="202"/>
        <end position="222"/>
    </location>
</feature>
<dbReference type="GO" id="GO:0003700">
    <property type="term" value="F:DNA-binding transcription factor activity"/>
    <property type="evidence" value="ECO:0007669"/>
    <property type="project" value="InterPro"/>
</dbReference>
<protein>
    <recommendedName>
        <fullName evidence="7">WRKY domain-containing protein</fullName>
    </recommendedName>
</protein>
<dbReference type="Gene3D" id="2.20.25.80">
    <property type="entry name" value="WRKY domain"/>
    <property type="match status" value="1"/>
</dbReference>